<organism evidence="6 7">
    <name type="scientific">Caerostris extrusa</name>
    <name type="common">Bark spider</name>
    <name type="synonym">Caerostris bankana</name>
    <dbReference type="NCBI Taxonomy" id="172846"/>
    <lineage>
        <taxon>Eukaryota</taxon>
        <taxon>Metazoa</taxon>
        <taxon>Ecdysozoa</taxon>
        <taxon>Arthropoda</taxon>
        <taxon>Chelicerata</taxon>
        <taxon>Arachnida</taxon>
        <taxon>Araneae</taxon>
        <taxon>Araneomorphae</taxon>
        <taxon>Entelegynae</taxon>
        <taxon>Araneoidea</taxon>
        <taxon>Araneidae</taxon>
        <taxon>Caerostris</taxon>
    </lineage>
</organism>
<comment type="caution">
    <text evidence="6">The sequence shown here is derived from an EMBL/GenBank/DDBJ whole genome shotgun (WGS) entry which is preliminary data.</text>
</comment>
<name>A0AAV4WMM1_CAEEX</name>
<dbReference type="GO" id="GO:0022857">
    <property type="term" value="F:transmembrane transporter activity"/>
    <property type="evidence" value="ECO:0007669"/>
    <property type="project" value="TreeGrafter"/>
</dbReference>
<evidence type="ECO:0000256" key="3">
    <source>
        <dbReference type="ARBA" id="ARBA00022989"/>
    </source>
</evidence>
<dbReference type="PANTHER" id="PTHR11662:SF399">
    <property type="entry name" value="FI19708P1-RELATED"/>
    <property type="match status" value="1"/>
</dbReference>
<evidence type="ECO:0000256" key="5">
    <source>
        <dbReference type="SAM" id="Phobius"/>
    </source>
</evidence>
<dbReference type="EMBL" id="BPLR01016437">
    <property type="protein sequence ID" value="GIY83852.1"/>
    <property type="molecule type" value="Genomic_DNA"/>
</dbReference>
<comment type="subcellular location">
    <subcellularLocation>
        <location evidence="1">Membrane</location>
        <topology evidence="1">Multi-pass membrane protein</topology>
    </subcellularLocation>
</comment>
<evidence type="ECO:0000313" key="7">
    <source>
        <dbReference type="Proteomes" id="UP001054945"/>
    </source>
</evidence>
<dbReference type="Proteomes" id="UP001054945">
    <property type="component" value="Unassembled WGS sequence"/>
</dbReference>
<keyword evidence="4 5" id="KW-0472">Membrane</keyword>
<evidence type="ECO:0000256" key="4">
    <source>
        <dbReference type="ARBA" id="ARBA00023136"/>
    </source>
</evidence>
<proteinExistence type="predicted"/>
<reference evidence="6 7" key="1">
    <citation type="submission" date="2021-06" db="EMBL/GenBank/DDBJ databases">
        <title>Caerostris extrusa draft genome.</title>
        <authorList>
            <person name="Kono N."/>
            <person name="Arakawa K."/>
        </authorList>
    </citation>
    <scope>NUCLEOTIDE SEQUENCE [LARGE SCALE GENOMIC DNA]</scope>
</reference>
<dbReference type="GO" id="GO:0016020">
    <property type="term" value="C:membrane"/>
    <property type="evidence" value="ECO:0007669"/>
    <property type="project" value="UniProtKB-SubCell"/>
</dbReference>
<dbReference type="InterPro" id="IPR050382">
    <property type="entry name" value="MFS_Na/Anion_cotransporter"/>
</dbReference>
<keyword evidence="3 5" id="KW-1133">Transmembrane helix</keyword>
<keyword evidence="7" id="KW-1185">Reference proteome</keyword>
<sequence length="162" mass="18414">ETVENWNAVFFITVSVYVVCALFYAIFASAEHQSWGKEKKEIKTASQANECLLANSGVLKDSTSQKRCVFMILGFLGMFLLFATRVNLSVALVAMVSDSRDLEFNSFNTSIGCYNLLRNDTHLKEKALKGIKYNWDPKNSRFDSELSLLRFPLSLKYLENTQ</sequence>
<evidence type="ECO:0000256" key="2">
    <source>
        <dbReference type="ARBA" id="ARBA00022692"/>
    </source>
</evidence>
<dbReference type="AlphaFoldDB" id="A0AAV4WMM1"/>
<evidence type="ECO:0000313" key="6">
    <source>
        <dbReference type="EMBL" id="GIY83852.1"/>
    </source>
</evidence>
<keyword evidence="2 5" id="KW-0812">Transmembrane</keyword>
<feature type="transmembrane region" description="Helical" evidence="5">
    <location>
        <begin position="6"/>
        <end position="30"/>
    </location>
</feature>
<gene>
    <name evidence="6" type="ORF">CEXT_628191</name>
</gene>
<protein>
    <submittedName>
        <fullName evidence="6">Uncharacterized protein</fullName>
    </submittedName>
</protein>
<feature type="transmembrane region" description="Helical" evidence="5">
    <location>
        <begin position="69"/>
        <end position="96"/>
    </location>
</feature>
<dbReference type="PANTHER" id="PTHR11662">
    <property type="entry name" value="SOLUTE CARRIER FAMILY 17"/>
    <property type="match status" value="1"/>
</dbReference>
<dbReference type="GO" id="GO:0006820">
    <property type="term" value="P:monoatomic anion transport"/>
    <property type="evidence" value="ECO:0007669"/>
    <property type="project" value="TreeGrafter"/>
</dbReference>
<evidence type="ECO:0000256" key="1">
    <source>
        <dbReference type="ARBA" id="ARBA00004141"/>
    </source>
</evidence>
<feature type="non-terminal residue" evidence="6">
    <location>
        <position position="1"/>
    </location>
</feature>
<accession>A0AAV4WMM1</accession>